<dbReference type="EMBL" id="MU154569">
    <property type="protein sequence ID" value="KAF9494698.1"/>
    <property type="molecule type" value="Genomic_DNA"/>
</dbReference>
<keyword evidence="3" id="KW-1185">Reference proteome</keyword>
<evidence type="ECO:0000256" key="1">
    <source>
        <dbReference type="SAM" id="MobiDB-lite"/>
    </source>
</evidence>
<dbReference type="Proteomes" id="UP000807025">
    <property type="component" value="Unassembled WGS sequence"/>
</dbReference>
<feature type="region of interest" description="Disordered" evidence="1">
    <location>
        <begin position="189"/>
        <end position="214"/>
    </location>
</feature>
<feature type="region of interest" description="Disordered" evidence="1">
    <location>
        <begin position="104"/>
        <end position="153"/>
    </location>
</feature>
<reference evidence="2" key="1">
    <citation type="submission" date="2020-11" db="EMBL/GenBank/DDBJ databases">
        <authorList>
            <consortium name="DOE Joint Genome Institute"/>
            <person name="Ahrendt S."/>
            <person name="Riley R."/>
            <person name="Andreopoulos W."/>
            <person name="Labutti K."/>
            <person name="Pangilinan J."/>
            <person name="Ruiz-Duenas F.J."/>
            <person name="Barrasa J.M."/>
            <person name="Sanchez-Garcia M."/>
            <person name="Camarero S."/>
            <person name="Miyauchi S."/>
            <person name="Serrano A."/>
            <person name="Linde D."/>
            <person name="Babiker R."/>
            <person name="Drula E."/>
            <person name="Ayuso-Fernandez I."/>
            <person name="Pacheco R."/>
            <person name="Padilla G."/>
            <person name="Ferreira P."/>
            <person name="Barriuso J."/>
            <person name="Kellner H."/>
            <person name="Castanera R."/>
            <person name="Alfaro M."/>
            <person name="Ramirez L."/>
            <person name="Pisabarro A.G."/>
            <person name="Kuo A."/>
            <person name="Tritt A."/>
            <person name="Lipzen A."/>
            <person name="He G."/>
            <person name="Yan M."/>
            <person name="Ng V."/>
            <person name="Cullen D."/>
            <person name="Martin F."/>
            <person name="Rosso M.-N."/>
            <person name="Henrissat B."/>
            <person name="Hibbett D."/>
            <person name="Martinez A.T."/>
            <person name="Grigoriev I.V."/>
        </authorList>
    </citation>
    <scope>NUCLEOTIDE SEQUENCE</scope>
    <source>
        <strain evidence="2">ATCC 90797</strain>
    </source>
</reference>
<gene>
    <name evidence="2" type="ORF">BDN71DRAFT_1507379</name>
</gene>
<evidence type="ECO:0000313" key="2">
    <source>
        <dbReference type="EMBL" id="KAF9494698.1"/>
    </source>
</evidence>
<organism evidence="2 3">
    <name type="scientific">Pleurotus eryngii</name>
    <name type="common">Boletus of the steppes</name>
    <dbReference type="NCBI Taxonomy" id="5323"/>
    <lineage>
        <taxon>Eukaryota</taxon>
        <taxon>Fungi</taxon>
        <taxon>Dikarya</taxon>
        <taxon>Basidiomycota</taxon>
        <taxon>Agaricomycotina</taxon>
        <taxon>Agaricomycetes</taxon>
        <taxon>Agaricomycetidae</taxon>
        <taxon>Agaricales</taxon>
        <taxon>Pleurotineae</taxon>
        <taxon>Pleurotaceae</taxon>
        <taxon>Pleurotus</taxon>
    </lineage>
</organism>
<accession>A0A9P5ZX06</accession>
<sequence>MFYESPAVLFLVCVGDVGGVKEIVVAENGGESRAAATRGYFQRSTASISTPLAHIGGGVIDYIGNATRTFLLRIPPSRPSTSPPPHVSPPLDSNIERQIIDSGDAAVQPPPYPQHSGWEPPHPGEFTEARKPSSTPPPIAFGPEPKGHGDTGGGVDEYWQCIGLFSALLLPIPRPSPRSLARQPALSLHPAQLVSPSPGSDKAHRRVGSGRRRRRVLPSPLSVRRAAYGARWTRWWMIGPQVGVTQLAGSRVVVSSALFSPSPAGLLYNHRPGDSPISTLLSRS</sequence>
<name>A0A9P5ZX06_PLEER</name>
<feature type="compositionally biased region" description="Basic residues" evidence="1">
    <location>
        <begin position="203"/>
        <end position="214"/>
    </location>
</feature>
<comment type="caution">
    <text evidence="2">The sequence shown here is derived from an EMBL/GenBank/DDBJ whole genome shotgun (WGS) entry which is preliminary data.</text>
</comment>
<dbReference type="AlphaFoldDB" id="A0A9P5ZX06"/>
<protein>
    <submittedName>
        <fullName evidence="2">Uncharacterized protein</fullName>
    </submittedName>
</protein>
<proteinExistence type="predicted"/>
<evidence type="ECO:0000313" key="3">
    <source>
        <dbReference type="Proteomes" id="UP000807025"/>
    </source>
</evidence>